<feature type="compositionally biased region" description="Low complexity" evidence="1">
    <location>
        <begin position="56"/>
        <end position="80"/>
    </location>
</feature>
<dbReference type="InterPro" id="IPR036719">
    <property type="entry name" value="Neuro-gated_channel_TM_sf"/>
</dbReference>
<feature type="transmembrane region" description="Helical" evidence="2">
    <location>
        <begin position="180"/>
        <end position="199"/>
    </location>
</feature>
<dbReference type="EMBL" id="BMAT01011493">
    <property type="protein sequence ID" value="GFR73789.1"/>
    <property type="molecule type" value="Genomic_DNA"/>
</dbReference>
<gene>
    <name evidence="4" type="ORF">ElyMa_005738400</name>
</gene>
<feature type="compositionally biased region" description="Basic residues" evidence="1">
    <location>
        <begin position="103"/>
        <end position="113"/>
    </location>
</feature>
<comment type="caution">
    <text evidence="4">The sequence shown here is derived from an EMBL/GenBank/DDBJ whole genome shotgun (WGS) entry which is preliminary data.</text>
</comment>
<keyword evidence="2" id="KW-1133">Transmembrane helix</keyword>
<dbReference type="Gene3D" id="1.20.58.390">
    <property type="entry name" value="Neurotransmitter-gated ion-channel transmembrane domain"/>
    <property type="match status" value="1"/>
</dbReference>
<accession>A0AAV4FL62</accession>
<dbReference type="SUPFAM" id="SSF90112">
    <property type="entry name" value="Neurotransmitter-gated ion-channel transmembrane pore"/>
    <property type="match status" value="1"/>
</dbReference>
<evidence type="ECO:0000256" key="1">
    <source>
        <dbReference type="SAM" id="MobiDB-lite"/>
    </source>
</evidence>
<feature type="domain" description="Neurotransmitter-gated ion-channel transmembrane" evidence="3">
    <location>
        <begin position="61"/>
        <end position="194"/>
    </location>
</feature>
<dbReference type="GO" id="GO:0006811">
    <property type="term" value="P:monoatomic ion transport"/>
    <property type="evidence" value="ECO:0007669"/>
    <property type="project" value="InterPro"/>
</dbReference>
<reference evidence="4 5" key="1">
    <citation type="journal article" date="2021" name="Elife">
        <title>Chloroplast acquisition without the gene transfer in kleptoplastic sea slugs, Plakobranchus ocellatus.</title>
        <authorList>
            <person name="Maeda T."/>
            <person name="Takahashi S."/>
            <person name="Yoshida T."/>
            <person name="Shimamura S."/>
            <person name="Takaki Y."/>
            <person name="Nagai Y."/>
            <person name="Toyoda A."/>
            <person name="Suzuki Y."/>
            <person name="Arimoto A."/>
            <person name="Ishii H."/>
            <person name="Satoh N."/>
            <person name="Nishiyama T."/>
            <person name="Hasebe M."/>
            <person name="Maruyama T."/>
            <person name="Minagawa J."/>
            <person name="Obokata J."/>
            <person name="Shigenobu S."/>
        </authorList>
    </citation>
    <scope>NUCLEOTIDE SEQUENCE [LARGE SCALE GENOMIC DNA]</scope>
</reference>
<sequence>MRNLSFDLSGDMNVTLSSPRDVTVAVSSEKDDVLYQGQKESTDFETANGDIQGQYRQQQQQQLHLRQKQKQQQQHLQQQQQRRRQSQEPQETQFSQRKEQPHQHHQKPSRRRSNRAESLGETSADGSFTNFGFIGDILSGDAVRKQQKTGQFIWSMKRKKRAKRIYMRNYGRRVDFHSRYLFPCSYIIFNVVYWSYYLVHS</sequence>
<protein>
    <recommendedName>
        <fullName evidence="3">Neurotransmitter-gated ion-channel transmembrane domain-containing protein</fullName>
    </recommendedName>
</protein>
<evidence type="ECO:0000256" key="2">
    <source>
        <dbReference type="SAM" id="Phobius"/>
    </source>
</evidence>
<evidence type="ECO:0000313" key="4">
    <source>
        <dbReference type="EMBL" id="GFR73789.1"/>
    </source>
</evidence>
<keyword evidence="2" id="KW-0472">Membrane</keyword>
<dbReference type="InterPro" id="IPR038050">
    <property type="entry name" value="Neuro_actylchol_rec"/>
</dbReference>
<evidence type="ECO:0000313" key="5">
    <source>
        <dbReference type="Proteomes" id="UP000762676"/>
    </source>
</evidence>
<feature type="region of interest" description="Disordered" evidence="1">
    <location>
        <begin position="29"/>
        <end position="123"/>
    </location>
</feature>
<name>A0AAV4FL62_9GAST</name>
<evidence type="ECO:0000259" key="3">
    <source>
        <dbReference type="Pfam" id="PF02932"/>
    </source>
</evidence>
<dbReference type="AlphaFoldDB" id="A0AAV4FL62"/>
<organism evidence="4 5">
    <name type="scientific">Elysia marginata</name>
    <dbReference type="NCBI Taxonomy" id="1093978"/>
    <lineage>
        <taxon>Eukaryota</taxon>
        <taxon>Metazoa</taxon>
        <taxon>Spiralia</taxon>
        <taxon>Lophotrochozoa</taxon>
        <taxon>Mollusca</taxon>
        <taxon>Gastropoda</taxon>
        <taxon>Heterobranchia</taxon>
        <taxon>Euthyneura</taxon>
        <taxon>Panpulmonata</taxon>
        <taxon>Sacoglossa</taxon>
        <taxon>Placobranchoidea</taxon>
        <taxon>Plakobranchidae</taxon>
        <taxon>Elysia</taxon>
    </lineage>
</organism>
<keyword evidence="5" id="KW-1185">Reference proteome</keyword>
<keyword evidence="2" id="KW-0812">Transmembrane</keyword>
<proteinExistence type="predicted"/>
<dbReference type="GO" id="GO:0016020">
    <property type="term" value="C:membrane"/>
    <property type="evidence" value="ECO:0007669"/>
    <property type="project" value="InterPro"/>
</dbReference>
<dbReference type="InterPro" id="IPR006029">
    <property type="entry name" value="Neurotrans-gated_channel_TM"/>
</dbReference>
<dbReference type="Proteomes" id="UP000762676">
    <property type="component" value="Unassembled WGS sequence"/>
</dbReference>
<dbReference type="Pfam" id="PF02932">
    <property type="entry name" value="Neur_chan_memb"/>
    <property type="match status" value="1"/>
</dbReference>